<dbReference type="Pfam" id="PF00676">
    <property type="entry name" value="E1_dh"/>
    <property type="match status" value="1"/>
</dbReference>
<keyword evidence="5" id="KW-0786">Thiamine pyrophosphate</keyword>
<evidence type="ECO:0000313" key="9">
    <source>
        <dbReference type="Proteomes" id="UP001152766"/>
    </source>
</evidence>
<dbReference type="EMBL" id="SGUG01000029">
    <property type="protein sequence ID" value="MDG0864267.1"/>
    <property type="molecule type" value="Genomic_DNA"/>
</dbReference>
<dbReference type="GO" id="GO:0004591">
    <property type="term" value="F:oxoglutarate dehydrogenase (succinyl-transferring) activity"/>
    <property type="evidence" value="ECO:0007669"/>
    <property type="project" value="UniProtKB-EC"/>
</dbReference>
<evidence type="ECO:0000256" key="5">
    <source>
        <dbReference type="ARBA" id="ARBA00023052"/>
    </source>
</evidence>
<dbReference type="GO" id="GO:0006099">
    <property type="term" value="P:tricarboxylic acid cycle"/>
    <property type="evidence" value="ECO:0007669"/>
    <property type="project" value="TreeGrafter"/>
</dbReference>
<dbReference type="InterPro" id="IPR029061">
    <property type="entry name" value="THDP-binding"/>
</dbReference>
<gene>
    <name evidence="8" type="ORF">EXJ73_17535</name>
</gene>
<dbReference type="PANTHER" id="PTHR23152:SF4">
    <property type="entry name" value="2-OXOADIPATE DEHYDROGENASE COMPLEX COMPONENT E1"/>
    <property type="match status" value="1"/>
</dbReference>
<keyword evidence="4 8" id="KW-0560">Oxidoreductase</keyword>
<protein>
    <recommendedName>
        <fullName evidence="3">oxoglutarate dehydrogenase (succinyl-transferring)</fullName>
        <ecNumber evidence="3">1.2.4.2</ecNumber>
    </recommendedName>
</protein>
<dbReference type="NCBIfam" id="NF006914">
    <property type="entry name" value="PRK09404.1"/>
    <property type="match status" value="1"/>
</dbReference>
<dbReference type="InterPro" id="IPR001017">
    <property type="entry name" value="DH_E1"/>
</dbReference>
<dbReference type="InterPro" id="IPR005475">
    <property type="entry name" value="Transketolase-like_Pyr-bd"/>
</dbReference>
<evidence type="ECO:0000259" key="7">
    <source>
        <dbReference type="SMART" id="SM00861"/>
    </source>
</evidence>
<dbReference type="RefSeq" id="WP_268153865.1">
    <property type="nucleotide sequence ID" value="NZ_JAPPUW010000028.1"/>
</dbReference>
<dbReference type="InterPro" id="IPR011603">
    <property type="entry name" value="2oxoglutarate_DH_E1"/>
</dbReference>
<dbReference type="Gene3D" id="1.10.287.1150">
    <property type="entry name" value="TPP helical domain"/>
    <property type="match status" value="1"/>
</dbReference>
<dbReference type="AlphaFoldDB" id="A0A9X4R5D6"/>
<dbReference type="SUPFAM" id="SSF52518">
    <property type="entry name" value="Thiamin diphosphate-binding fold (THDP-binding)"/>
    <property type="match status" value="2"/>
</dbReference>
<dbReference type="PANTHER" id="PTHR23152">
    <property type="entry name" value="2-OXOGLUTARATE DEHYDROGENASE"/>
    <property type="match status" value="1"/>
</dbReference>
<dbReference type="Pfam" id="PF02779">
    <property type="entry name" value="Transket_pyr"/>
    <property type="match status" value="1"/>
</dbReference>
<comment type="function">
    <text evidence="2">E1 component of the 2-oxoglutarate dehydrogenase (OGDH) complex which catalyzes the decarboxylation of 2-oxoglutarate, the first step in the conversion of 2-oxoglutarate to succinyl-CoA and CO(2).</text>
</comment>
<feature type="region of interest" description="Disordered" evidence="6">
    <location>
        <begin position="1"/>
        <end position="24"/>
    </location>
</feature>
<dbReference type="InterPro" id="IPR031717">
    <property type="entry name" value="ODO-1/KGD_C"/>
</dbReference>
<dbReference type="EC" id="1.2.4.2" evidence="3"/>
<comment type="caution">
    <text evidence="8">The sequence shown here is derived from an EMBL/GenBank/DDBJ whole genome shotgun (WGS) entry which is preliminary data.</text>
</comment>
<dbReference type="GO" id="GO:0030976">
    <property type="term" value="F:thiamine pyrophosphate binding"/>
    <property type="evidence" value="ECO:0007669"/>
    <property type="project" value="InterPro"/>
</dbReference>
<organism evidence="8 9">
    <name type="scientific">Pelomonas aquatica</name>
    <dbReference type="NCBI Taxonomy" id="431058"/>
    <lineage>
        <taxon>Bacteria</taxon>
        <taxon>Pseudomonadati</taxon>
        <taxon>Pseudomonadota</taxon>
        <taxon>Betaproteobacteria</taxon>
        <taxon>Burkholderiales</taxon>
        <taxon>Sphaerotilaceae</taxon>
        <taxon>Roseateles</taxon>
    </lineage>
</organism>
<dbReference type="Proteomes" id="UP001152766">
    <property type="component" value="Unassembled WGS sequence"/>
</dbReference>
<comment type="cofactor">
    <cofactor evidence="1">
        <name>thiamine diphosphate</name>
        <dbReference type="ChEBI" id="CHEBI:58937"/>
    </cofactor>
</comment>
<dbReference type="PIRSF" id="PIRSF000157">
    <property type="entry name" value="Oxoglu_dh_E1"/>
    <property type="match status" value="1"/>
</dbReference>
<evidence type="ECO:0000256" key="4">
    <source>
        <dbReference type="ARBA" id="ARBA00023002"/>
    </source>
</evidence>
<name>A0A9X4R5D6_9BURK</name>
<keyword evidence="9" id="KW-1185">Reference proteome</keyword>
<dbReference type="GO" id="GO:0045252">
    <property type="term" value="C:oxoglutarate dehydrogenase complex"/>
    <property type="evidence" value="ECO:0007669"/>
    <property type="project" value="TreeGrafter"/>
</dbReference>
<sequence length="850" mass="91555">MNMANQPATGPSAHGPAQGRPPATRLHPAVQRWLDAHRAEGYRCADLDPLGMADSADAQELLAPAAFGLATGDALGADAPTMLGARDVAGLDRQLKRIYCGTLALDTSALRDPTRRAWLHAGIEALPPTECSSALLDRLIQAQAWERHVARRHPGAKRFSLEGCEALLPLLDALVEQAALRGVTELFMGMPHRGRVNLLVNLLGMPAASVLDHFDPEPPRPERHRDLVYHLGARRSFATAHGPLTLTLAPNPSHLQSVCPVVLGMTYAARVRGRAAALLLHGDAAFAGQGVVMEALMLSQRQGYAVGGCVHVVINNQLGFTTPNPMDAAAGRYCTDIARCIDAPVLRVNADTPEQLAHAAELAMAYRSRFTADIVIDLVGYRRLGHSEHDEPSLTSPRLYAMAARQASVVDVVAARLVAAGHCGPQQIAAHIERQRATAERAFSIADPGVETTARTPHAGALPQSLPTQARLRGWITAMTRLPRGFRPHPKLAELASHWQRIAAGDGAARADWCFAENMAYASLLEAGVGVRISGMDVARGTFLHRHAVWHNQALTGPDEFLPLQQLGAVAPFEVVNSPLSEEGVLGFEYGHSVQRLADLTIWEAQYGDFVNGAQVFLDQYIASGEDKWGQPSALALLLPHGYEGVGPEHSNAYLSRFLQLCGAGNLRVACPSTAAQWFHLLRRQALDAERKPLIALTPKSALYQDPASHSPPDALLTGGFHPVLDDALAAPQDARRLVLCSGKLHHELARARGARRDVALLRLEQLYPFPGAELARALAPYRKLDTLIWAQEETLNQGAWHFLRDELAGLAPAGIVWQPVARAVTAAGACSSLALHRREQAALIAQALG</sequence>
<dbReference type="Gene3D" id="3.40.50.12470">
    <property type="match status" value="1"/>
</dbReference>
<evidence type="ECO:0000256" key="3">
    <source>
        <dbReference type="ARBA" id="ARBA00012280"/>
    </source>
</evidence>
<reference evidence="8" key="1">
    <citation type="submission" date="2019-02" db="EMBL/GenBank/DDBJ databases">
        <title>Draft genome of the type strain Pelomonas aquatica CCUG 52575T.</title>
        <authorList>
            <person name="Gomila M."/>
            <person name="Lalucat J."/>
        </authorList>
    </citation>
    <scope>NUCLEOTIDE SEQUENCE</scope>
    <source>
        <strain evidence="8">CCUG 52575</strain>
    </source>
</reference>
<dbReference type="Pfam" id="PF16870">
    <property type="entry name" value="OxoGdeHyase_C"/>
    <property type="match status" value="1"/>
</dbReference>
<dbReference type="GO" id="GO:0005829">
    <property type="term" value="C:cytosol"/>
    <property type="evidence" value="ECO:0007669"/>
    <property type="project" value="TreeGrafter"/>
</dbReference>
<evidence type="ECO:0000313" key="8">
    <source>
        <dbReference type="EMBL" id="MDG0864267.1"/>
    </source>
</evidence>
<feature type="domain" description="Transketolase-like pyrimidine-binding" evidence="7">
    <location>
        <begin position="511"/>
        <end position="705"/>
    </location>
</feature>
<dbReference type="Gene3D" id="3.40.50.970">
    <property type="match status" value="1"/>
</dbReference>
<dbReference type="SMART" id="SM00861">
    <property type="entry name" value="Transket_pyr"/>
    <property type="match status" value="1"/>
</dbReference>
<dbReference type="InterPro" id="IPR042179">
    <property type="entry name" value="KGD_C_sf"/>
</dbReference>
<accession>A0A9X4R5D6</accession>
<evidence type="ECO:0000256" key="1">
    <source>
        <dbReference type="ARBA" id="ARBA00001964"/>
    </source>
</evidence>
<proteinExistence type="predicted"/>
<evidence type="ECO:0000256" key="6">
    <source>
        <dbReference type="SAM" id="MobiDB-lite"/>
    </source>
</evidence>
<evidence type="ECO:0000256" key="2">
    <source>
        <dbReference type="ARBA" id="ARBA00003906"/>
    </source>
</evidence>
<dbReference type="Gene3D" id="3.40.50.11610">
    <property type="entry name" value="Multifunctional 2-oxoglutarate metabolism enzyme, C-terminal domain"/>
    <property type="match status" value="1"/>
</dbReference>